<sequence length="198" mass="21953">MIKVALVDDHPVVRSGFSQLLALEEDIEICGEYSCVQEALDIPNNPCDIVICDISLPDGNGLELIPTISKHCSIIMLSVHDNPLMIEDSLQRGAKGYLSKRCGPDEMVTAVRSVYQGNTYLPPELAAQLKQNQSDNLCHLTKRERQICSLLVEGKKVTTIAEELGLSYKTVHVHRAHILDKMDVQNTVELSRKVLSTC</sequence>
<protein>
    <recommendedName>
        <fullName evidence="9">Transcriptional regulatory protein UhpA</fullName>
    </recommendedName>
</protein>
<dbReference type="RefSeq" id="WP_237359716.1">
    <property type="nucleotide sequence ID" value="NZ_CAKLDM010000001.1"/>
</dbReference>
<dbReference type="Pfam" id="PF00072">
    <property type="entry name" value="Response_reg"/>
    <property type="match status" value="1"/>
</dbReference>
<keyword evidence="3 10" id="KW-0597">Phosphoprotein</keyword>
<evidence type="ECO:0000256" key="2">
    <source>
        <dbReference type="ARBA" id="ARBA00022490"/>
    </source>
</evidence>
<accession>A0ABM8ZZC3</accession>
<dbReference type="PRINTS" id="PR00038">
    <property type="entry name" value="HTHLUXR"/>
</dbReference>
<dbReference type="InterPro" id="IPR058245">
    <property type="entry name" value="NreC/VraR/RcsB-like_REC"/>
</dbReference>
<dbReference type="InterPro" id="IPR011006">
    <property type="entry name" value="CheY-like_superfamily"/>
</dbReference>
<evidence type="ECO:0000256" key="5">
    <source>
        <dbReference type="ARBA" id="ARBA00023125"/>
    </source>
</evidence>
<evidence type="ECO:0000256" key="9">
    <source>
        <dbReference type="ARBA" id="ARBA00040539"/>
    </source>
</evidence>
<name>A0ABM8ZZC3_9VIBR</name>
<keyword evidence="5" id="KW-0238">DNA-binding</keyword>
<dbReference type="SMART" id="SM00421">
    <property type="entry name" value="HTH_LUXR"/>
    <property type="match status" value="1"/>
</dbReference>
<keyword evidence="14" id="KW-1185">Reference proteome</keyword>
<keyword evidence="4" id="KW-0805">Transcription regulation</keyword>
<gene>
    <name evidence="13" type="primary">uhpA</name>
    <name evidence="13" type="ORF">VMF7928_00293</name>
</gene>
<comment type="subcellular location">
    <subcellularLocation>
        <location evidence="1">Cytoplasm</location>
    </subcellularLocation>
</comment>
<dbReference type="SMART" id="SM00448">
    <property type="entry name" value="REC"/>
    <property type="match status" value="1"/>
</dbReference>
<feature type="domain" description="HTH luxR-type" evidence="11">
    <location>
        <begin position="133"/>
        <end position="198"/>
    </location>
</feature>
<comment type="caution">
    <text evidence="13">The sequence shown here is derived from an EMBL/GenBank/DDBJ whole genome shotgun (WGS) entry which is preliminary data.</text>
</comment>
<dbReference type="SUPFAM" id="SSF46894">
    <property type="entry name" value="C-terminal effector domain of the bipartite response regulators"/>
    <property type="match status" value="1"/>
</dbReference>
<dbReference type="EMBL" id="CAKLDM010000001">
    <property type="protein sequence ID" value="CAH0536247.1"/>
    <property type="molecule type" value="Genomic_DNA"/>
</dbReference>
<evidence type="ECO:0000256" key="3">
    <source>
        <dbReference type="ARBA" id="ARBA00022553"/>
    </source>
</evidence>
<dbReference type="PANTHER" id="PTHR43214">
    <property type="entry name" value="TWO-COMPONENT RESPONSE REGULATOR"/>
    <property type="match status" value="1"/>
</dbReference>
<evidence type="ECO:0000313" key="14">
    <source>
        <dbReference type="Proteomes" id="UP000838748"/>
    </source>
</evidence>
<evidence type="ECO:0000313" key="13">
    <source>
        <dbReference type="EMBL" id="CAH0536247.1"/>
    </source>
</evidence>
<dbReference type="PROSITE" id="PS50110">
    <property type="entry name" value="RESPONSE_REGULATORY"/>
    <property type="match status" value="1"/>
</dbReference>
<dbReference type="InterPro" id="IPR016032">
    <property type="entry name" value="Sig_transdc_resp-reg_C-effctor"/>
</dbReference>
<evidence type="ECO:0000256" key="4">
    <source>
        <dbReference type="ARBA" id="ARBA00023015"/>
    </source>
</evidence>
<dbReference type="Proteomes" id="UP000838748">
    <property type="component" value="Unassembled WGS sequence"/>
</dbReference>
<evidence type="ECO:0000256" key="10">
    <source>
        <dbReference type="PROSITE-ProRule" id="PRU00169"/>
    </source>
</evidence>
<dbReference type="PROSITE" id="PS00622">
    <property type="entry name" value="HTH_LUXR_1"/>
    <property type="match status" value="1"/>
</dbReference>
<dbReference type="Pfam" id="PF00196">
    <property type="entry name" value="GerE"/>
    <property type="match status" value="1"/>
</dbReference>
<evidence type="ECO:0000256" key="8">
    <source>
        <dbReference type="ARBA" id="ARBA00037416"/>
    </source>
</evidence>
<dbReference type="InterPro" id="IPR001789">
    <property type="entry name" value="Sig_transdc_resp-reg_receiver"/>
</dbReference>
<keyword evidence="6" id="KW-0010">Activator</keyword>
<feature type="modified residue" description="4-aspartylphosphate" evidence="10">
    <location>
        <position position="53"/>
    </location>
</feature>
<keyword evidence="2" id="KW-0963">Cytoplasm</keyword>
<reference evidence="13" key="1">
    <citation type="submission" date="2021-11" db="EMBL/GenBank/DDBJ databases">
        <authorList>
            <person name="Rodrigo-Torres L."/>
            <person name="Arahal R. D."/>
            <person name="Lucena T."/>
        </authorList>
    </citation>
    <scope>NUCLEOTIDE SEQUENCE</scope>
    <source>
        <strain evidence="13">CECT 7928</strain>
    </source>
</reference>
<dbReference type="InterPro" id="IPR000792">
    <property type="entry name" value="Tscrpt_reg_LuxR_C"/>
</dbReference>
<evidence type="ECO:0000256" key="1">
    <source>
        <dbReference type="ARBA" id="ARBA00004496"/>
    </source>
</evidence>
<dbReference type="PANTHER" id="PTHR43214:SF22">
    <property type="entry name" value="TRANSCRIPTIONAL REGULATORY PROTEIN UHPA"/>
    <property type="match status" value="1"/>
</dbReference>
<evidence type="ECO:0000256" key="7">
    <source>
        <dbReference type="ARBA" id="ARBA00023163"/>
    </source>
</evidence>
<evidence type="ECO:0000259" key="12">
    <source>
        <dbReference type="PROSITE" id="PS50110"/>
    </source>
</evidence>
<evidence type="ECO:0000259" key="11">
    <source>
        <dbReference type="PROSITE" id="PS50043"/>
    </source>
</evidence>
<evidence type="ECO:0000256" key="6">
    <source>
        <dbReference type="ARBA" id="ARBA00023159"/>
    </source>
</evidence>
<dbReference type="CDD" id="cd06170">
    <property type="entry name" value="LuxR_C_like"/>
    <property type="match status" value="1"/>
</dbReference>
<dbReference type="CDD" id="cd17535">
    <property type="entry name" value="REC_NarL-like"/>
    <property type="match status" value="1"/>
</dbReference>
<dbReference type="PROSITE" id="PS50043">
    <property type="entry name" value="HTH_LUXR_2"/>
    <property type="match status" value="1"/>
</dbReference>
<proteinExistence type="predicted"/>
<comment type="function">
    <text evidence="8">Part of the UhpABC signaling cascade that controls the expression of the hexose phosphate transporter UhpT. Activates the transcription of the uhpT gene. Acts by binding specifically to the uhpT promoter region.</text>
</comment>
<dbReference type="SUPFAM" id="SSF52172">
    <property type="entry name" value="CheY-like"/>
    <property type="match status" value="1"/>
</dbReference>
<feature type="domain" description="Response regulatory" evidence="12">
    <location>
        <begin position="3"/>
        <end position="115"/>
    </location>
</feature>
<dbReference type="InterPro" id="IPR039420">
    <property type="entry name" value="WalR-like"/>
</dbReference>
<organism evidence="13 14">
    <name type="scientific">Vibrio marisflavi CECT 7928</name>
    <dbReference type="NCBI Taxonomy" id="634439"/>
    <lineage>
        <taxon>Bacteria</taxon>
        <taxon>Pseudomonadati</taxon>
        <taxon>Pseudomonadota</taxon>
        <taxon>Gammaproteobacteria</taxon>
        <taxon>Vibrionales</taxon>
        <taxon>Vibrionaceae</taxon>
        <taxon>Vibrio</taxon>
    </lineage>
</organism>
<dbReference type="Gene3D" id="3.40.50.2300">
    <property type="match status" value="1"/>
</dbReference>
<keyword evidence="7" id="KW-0804">Transcription</keyword>